<comment type="caution">
    <text evidence="3">The sequence shown here is derived from an EMBL/GenBank/DDBJ whole genome shotgun (WGS) entry which is preliminary data.</text>
</comment>
<keyword evidence="2" id="KW-0472">Membrane</keyword>
<dbReference type="Proteomes" id="UP001162162">
    <property type="component" value="Unassembled WGS sequence"/>
</dbReference>
<accession>A0AAV8YKE7</accession>
<feature type="non-terminal residue" evidence="3">
    <location>
        <position position="1"/>
    </location>
</feature>
<protein>
    <submittedName>
        <fullName evidence="3">Uncharacterized protein</fullName>
    </submittedName>
</protein>
<sequence length="659" mass="74474">IFLLLSVLATCKTSEIKKKTPVTVTRTELKVSRSLNPEDTQTLNVMTRDGGVAQLIVKRRDPKSRSPLSNFQSNRFEDDSTYQKLETEDQIHQNDKREYGNTYTRTVLTNWLPLSHVYYQPKIITLDSIAVVRNASDTKPIFSNLGNVIDSDRIPHVIPKPVTIRSDEVFVKNGKDKKRARSVAQTVENGIPVIHGVRVPDDPSDTKTWRNARVINGELVPYEKGYKPPAAIPLGELVYASNTPTTDKVPSKSIGPFTKEDNFDKPEGEKQPLGPFTVKDNVAPVYSKPETPEAAYVKFSTSGIGPFTRADNSKAVDTKLIDYIKEINAQESKKDYFSARRFRSYPQDNSQQFQRRMLYYPGETSYPDSALYSPSSTKLSPVNFNEGVRTPVLQYAHPDLGVQPAKATPEEDVAKDTYKEKKLQLTYEDANSGRQSQYYDDTNRVDYYRKDVLNYPYNTYYIKQKIEQPFWVKITESIKDNVQNGFQKMQQLTRPVFDPIMEATQKISHNLGFSTNVQRAQDKVGLITPAGTSVILPALGLVAGGAALGLGAAAMGRFLNPNDMRSFQDVNPNDIVFIVEDPKDGKDGEHRRFRRNIDEYYMQEIASSVENGDVSLKGLSAPHFWSDTPCSKRIFCEVMVQQNPDEVLFMEKKMDTLMS</sequence>
<feature type="non-terminal residue" evidence="3">
    <location>
        <position position="659"/>
    </location>
</feature>
<name>A0AAV8YKE7_9CUCU</name>
<keyword evidence="4" id="KW-1185">Reference proteome</keyword>
<evidence type="ECO:0000256" key="2">
    <source>
        <dbReference type="SAM" id="Phobius"/>
    </source>
</evidence>
<proteinExistence type="predicted"/>
<organism evidence="3 4">
    <name type="scientific">Aromia moschata</name>
    <dbReference type="NCBI Taxonomy" id="1265417"/>
    <lineage>
        <taxon>Eukaryota</taxon>
        <taxon>Metazoa</taxon>
        <taxon>Ecdysozoa</taxon>
        <taxon>Arthropoda</taxon>
        <taxon>Hexapoda</taxon>
        <taxon>Insecta</taxon>
        <taxon>Pterygota</taxon>
        <taxon>Neoptera</taxon>
        <taxon>Endopterygota</taxon>
        <taxon>Coleoptera</taxon>
        <taxon>Polyphaga</taxon>
        <taxon>Cucujiformia</taxon>
        <taxon>Chrysomeloidea</taxon>
        <taxon>Cerambycidae</taxon>
        <taxon>Cerambycinae</taxon>
        <taxon>Callichromatini</taxon>
        <taxon>Aromia</taxon>
    </lineage>
</organism>
<feature type="region of interest" description="Disordered" evidence="1">
    <location>
        <begin position="244"/>
        <end position="276"/>
    </location>
</feature>
<evidence type="ECO:0000256" key="1">
    <source>
        <dbReference type="SAM" id="MobiDB-lite"/>
    </source>
</evidence>
<dbReference type="EMBL" id="JAPWTK010000091">
    <property type="protein sequence ID" value="KAJ8951004.1"/>
    <property type="molecule type" value="Genomic_DNA"/>
</dbReference>
<evidence type="ECO:0000313" key="3">
    <source>
        <dbReference type="EMBL" id="KAJ8951004.1"/>
    </source>
</evidence>
<keyword evidence="2" id="KW-1133">Transmembrane helix</keyword>
<feature type="compositionally biased region" description="Basic and acidic residues" evidence="1">
    <location>
        <begin position="258"/>
        <end position="270"/>
    </location>
</feature>
<evidence type="ECO:0000313" key="4">
    <source>
        <dbReference type="Proteomes" id="UP001162162"/>
    </source>
</evidence>
<feature type="transmembrane region" description="Helical" evidence="2">
    <location>
        <begin position="534"/>
        <end position="555"/>
    </location>
</feature>
<dbReference type="AlphaFoldDB" id="A0AAV8YKE7"/>
<reference evidence="3" key="1">
    <citation type="journal article" date="2023" name="Insect Mol. Biol.">
        <title>Genome sequencing provides insights into the evolution of gene families encoding plant cell wall-degrading enzymes in longhorned beetles.</title>
        <authorList>
            <person name="Shin N.R."/>
            <person name="Okamura Y."/>
            <person name="Kirsch R."/>
            <person name="Pauchet Y."/>
        </authorList>
    </citation>
    <scope>NUCLEOTIDE SEQUENCE</scope>
    <source>
        <strain evidence="3">AMC_N1</strain>
    </source>
</reference>
<keyword evidence="2" id="KW-0812">Transmembrane</keyword>
<gene>
    <name evidence="3" type="ORF">NQ318_006388</name>
</gene>